<evidence type="ECO:0000256" key="3">
    <source>
        <dbReference type="ARBA" id="ARBA00022525"/>
    </source>
</evidence>
<feature type="domain" description="Glucose/Sorbosone dehydrogenase" evidence="10">
    <location>
        <begin position="218"/>
        <end position="430"/>
    </location>
</feature>
<keyword evidence="12" id="KW-1185">Reference proteome</keyword>
<comment type="subcellular location">
    <subcellularLocation>
        <location evidence="1">Secreted</location>
    </subcellularLocation>
</comment>
<keyword evidence="4 8" id="KW-0732">Signal</keyword>
<feature type="region of interest" description="Disordered" evidence="7">
    <location>
        <begin position="868"/>
        <end position="892"/>
    </location>
</feature>
<feature type="region of interest" description="Disordered" evidence="7">
    <location>
        <begin position="658"/>
        <end position="801"/>
    </location>
</feature>
<evidence type="ECO:0000256" key="1">
    <source>
        <dbReference type="ARBA" id="ARBA00004613"/>
    </source>
</evidence>
<keyword evidence="3" id="KW-0964">Secreted</keyword>
<dbReference type="InterPro" id="IPR018143">
    <property type="entry name" value="Folate_rcpt-like"/>
</dbReference>
<dbReference type="InterPro" id="IPR012938">
    <property type="entry name" value="Glc/Sorbosone_DH"/>
</dbReference>
<evidence type="ECO:0000256" key="8">
    <source>
        <dbReference type="SAM" id="SignalP"/>
    </source>
</evidence>
<keyword evidence="6" id="KW-0325">Glycoprotein</keyword>
<feature type="signal peptide" evidence="8">
    <location>
        <begin position="1"/>
        <end position="22"/>
    </location>
</feature>
<reference evidence="11 12" key="1">
    <citation type="journal article" date="2019" name="Mol. Ecol. Resour.">
        <title>Chromosome-level genome assembly of Triplophysa tibetana, a fish adapted to the harsh high-altitude environment of the Tibetan Plateau.</title>
        <authorList>
            <person name="Yang X."/>
            <person name="Liu H."/>
            <person name="Ma Z."/>
            <person name="Zou Y."/>
            <person name="Zou M."/>
            <person name="Mao Y."/>
            <person name="Li X."/>
            <person name="Wang H."/>
            <person name="Chen T."/>
            <person name="Wang W."/>
            <person name="Yang R."/>
        </authorList>
    </citation>
    <scope>NUCLEOTIDE SEQUENCE [LARGE SCALE GENOMIC DNA]</scope>
    <source>
        <strain evidence="11">TTIB1903HZAU</strain>
        <tissue evidence="11">Muscle</tissue>
    </source>
</reference>
<dbReference type="GO" id="GO:0005576">
    <property type="term" value="C:extracellular region"/>
    <property type="evidence" value="ECO:0007669"/>
    <property type="project" value="UniProtKB-SubCell"/>
</dbReference>
<evidence type="ECO:0000256" key="5">
    <source>
        <dbReference type="ARBA" id="ARBA00023157"/>
    </source>
</evidence>
<dbReference type="Proteomes" id="UP000324632">
    <property type="component" value="Chromosome 4"/>
</dbReference>
<evidence type="ECO:0000256" key="6">
    <source>
        <dbReference type="ARBA" id="ARBA00023180"/>
    </source>
</evidence>
<dbReference type="InterPro" id="IPR011042">
    <property type="entry name" value="6-blade_b-propeller_TolB-like"/>
</dbReference>
<dbReference type="EMBL" id="SOYY01000004">
    <property type="protein sequence ID" value="KAA0722750.1"/>
    <property type="molecule type" value="Genomic_DNA"/>
</dbReference>
<gene>
    <name evidence="11" type="ORF">E1301_Tti023914</name>
</gene>
<evidence type="ECO:0000259" key="10">
    <source>
        <dbReference type="Pfam" id="PF07995"/>
    </source>
</evidence>
<feature type="compositionally biased region" description="Pro residues" evidence="7">
    <location>
        <begin position="879"/>
        <end position="890"/>
    </location>
</feature>
<evidence type="ECO:0000313" key="12">
    <source>
        <dbReference type="Proteomes" id="UP000324632"/>
    </source>
</evidence>
<dbReference type="Gene3D" id="2.120.10.30">
    <property type="entry name" value="TolB, C-terminal domain"/>
    <property type="match status" value="1"/>
</dbReference>
<dbReference type="PANTHER" id="PTHR19328:SF27">
    <property type="entry name" value="HEDGEHOG-INTERACTING PROTEIN"/>
    <property type="match status" value="1"/>
</dbReference>
<dbReference type="PANTHER" id="PTHR19328">
    <property type="entry name" value="HEDGEHOG-INTERACTING PROTEIN"/>
    <property type="match status" value="1"/>
</dbReference>
<feature type="compositionally biased region" description="Basic and acidic residues" evidence="7">
    <location>
        <begin position="475"/>
        <end position="497"/>
    </location>
</feature>
<name>A0A5A9PKT8_9TELE</name>
<sequence length="954" mass="105955">MRHLKFVLLLAIAANFWECGDAKIGENGELSPRRRRCYDGSLPKRLKKKERKLSLEGSGGGEVCHRLYPRVSCCPSRRAPYQILHRRDARIFSTNNTECSRLLEEIKCAHCSPHAQMLFHSTKLEKAPHRAHDLPRLCHDYCQEFYYTCRGHVPELFQADVDEFCQYYGRRDGGLCFPDFHRKQLGRDSNYLLDEKIEAINRKHKHNCYCTQEVLGGLRQPVGVVHCGDGSQRLFILEKEGFVRILTNNLELLKEPFLDIHKQVQSGIKGGDERGLLSLAFHPNYKKNGKLYISYTTNQERWSIGPHDHILRVVEYTVSRKNTNQVDTRTTRVLMEVAELHRKHLGGQLLFGPDGLLHIFLGDGMITLDDMEEMDGLSDFTGSVLRVDVDTDFCNTPYSIPRNNPYFNSTNQPPEIFAHGLHDPGRCAVDKVRMDINGSLMILCTDTVGKNTTTGRILQVIKGKDYACHNNTKKQSMDERKGRPDMDAESSRGEHGNRSPTGPPSASCQNSLVTTLPQPSVTEAVRATPMSNIPLFHIDTHIYTPCWYPWHPQTMPRYCLSTPMMMFVSAAKAFTLEYNLGFKILYKLHCWCYDVLQRIVPTCSDLPLGVSAVPEIVFQKLRSRVAVFLREPATISFATWAVTSVATALMTTHVSSVSDMGNSANVNPPAKCSRADRTPIRSSKRSPTGGGIPSGSSRTHSETMCDVDETSLAASEGDWHPALTNLSSTPGSSSRGSRSDATRANPGMRGSWGRSADPFDIGSGSCAPTGGTPVAEVEGETSTPSATFSREGTLTGRPQGGQLRARTFTATALIGRVFRSPRVYLQPIAHSTGLCLANRPHTLARCEVVHIRQLSPLSTDSACRCPARQVKRRSQPSLRDPPPADEPPPVGMMKQTVPLVTLSQSLGARELPTLSRWPCGRSNRTCAFRRSNTPSVGCSVCYTLMTLVPTLGNP</sequence>
<feature type="region of interest" description="Disordered" evidence="7">
    <location>
        <begin position="471"/>
        <end position="512"/>
    </location>
</feature>
<dbReference type="Pfam" id="PF07995">
    <property type="entry name" value="GSDH"/>
    <property type="match status" value="1"/>
</dbReference>
<feature type="chain" id="PRO_5022728796" evidence="8">
    <location>
        <begin position="23"/>
        <end position="954"/>
    </location>
</feature>
<evidence type="ECO:0000259" key="9">
    <source>
        <dbReference type="Pfam" id="PF03024"/>
    </source>
</evidence>
<protein>
    <submittedName>
        <fullName evidence="11">Hedgehog-interacting protein</fullName>
    </submittedName>
</protein>
<feature type="compositionally biased region" description="Polar residues" evidence="7">
    <location>
        <begin position="498"/>
        <end position="512"/>
    </location>
</feature>
<feature type="compositionally biased region" description="Polar residues" evidence="7">
    <location>
        <begin position="780"/>
        <end position="792"/>
    </location>
</feature>
<organism evidence="11 12">
    <name type="scientific">Triplophysa tibetana</name>
    <dbReference type="NCBI Taxonomy" id="1572043"/>
    <lineage>
        <taxon>Eukaryota</taxon>
        <taxon>Metazoa</taxon>
        <taxon>Chordata</taxon>
        <taxon>Craniata</taxon>
        <taxon>Vertebrata</taxon>
        <taxon>Euteleostomi</taxon>
        <taxon>Actinopterygii</taxon>
        <taxon>Neopterygii</taxon>
        <taxon>Teleostei</taxon>
        <taxon>Ostariophysi</taxon>
        <taxon>Cypriniformes</taxon>
        <taxon>Nemacheilidae</taxon>
        <taxon>Triplophysa</taxon>
    </lineage>
</organism>
<evidence type="ECO:0000256" key="2">
    <source>
        <dbReference type="ARBA" id="ARBA00010658"/>
    </source>
</evidence>
<proteinExistence type="inferred from homology"/>
<dbReference type="Pfam" id="PF03024">
    <property type="entry name" value="Folate_rec"/>
    <property type="match status" value="1"/>
</dbReference>
<feature type="domain" description="Folate receptor-like" evidence="9">
    <location>
        <begin position="36"/>
        <end position="212"/>
    </location>
</feature>
<comment type="caution">
    <text evidence="11">The sequence shown here is derived from an EMBL/GenBank/DDBJ whole genome shotgun (WGS) entry which is preliminary data.</text>
</comment>
<evidence type="ECO:0000256" key="7">
    <source>
        <dbReference type="SAM" id="MobiDB-lite"/>
    </source>
</evidence>
<comment type="similarity">
    <text evidence="2">Belongs to the HHIP family.</text>
</comment>
<accession>A0A5A9PKT8</accession>
<dbReference type="InterPro" id="IPR011041">
    <property type="entry name" value="Quinoprot_gluc/sorb_DH_b-prop"/>
</dbReference>
<feature type="compositionally biased region" description="Low complexity" evidence="7">
    <location>
        <begin position="727"/>
        <end position="736"/>
    </location>
</feature>
<dbReference type="SUPFAM" id="SSF50952">
    <property type="entry name" value="Soluble quinoprotein glucose dehydrogenase"/>
    <property type="match status" value="1"/>
</dbReference>
<dbReference type="AlphaFoldDB" id="A0A5A9PKT8"/>
<keyword evidence="5" id="KW-1015">Disulfide bond</keyword>
<evidence type="ECO:0000313" key="11">
    <source>
        <dbReference type="EMBL" id="KAA0722750.1"/>
    </source>
</evidence>
<evidence type="ECO:0000256" key="4">
    <source>
        <dbReference type="ARBA" id="ARBA00022729"/>
    </source>
</evidence>